<comment type="similarity">
    <text evidence="2">Belongs to the EccB family.</text>
</comment>
<dbReference type="Gene3D" id="2.40.50.910">
    <property type="entry name" value="Type VII secretion system EccB, repeat 3 domain"/>
    <property type="match status" value="1"/>
</dbReference>
<feature type="transmembrane region" description="Helical" evidence="11">
    <location>
        <begin position="43"/>
        <end position="64"/>
    </location>
</feature>
<evidence type="ECO:0000256" key="10">
    <source>
        <dbReference type="SAM" id="MobiDB-lite"/>
    </source>
</evidence>
<keyword evidence="4 11" id="KW-0812">Transmembrane</keyword>
<sequence length="538" mass="56754">MPSTPTTKSQVQAYRFVLRRMQSALVRKDPVMLHDPMRTHGRATTVGVVLGALGCLGFLVFGIFKPAPSVPDSGIVISEQSGQVYVVNQGGDQLIPTFNVASAKLLSMAQAQESSEGGAAPQPPEGDGLEPQVVPDEQLTDISRARLRGIPDGPPLLPSQDQTIRSQWAVCDALDYDDSLPPETARQEATVKSQVLAGVSAGEAKDELPQNQAILAQNGEETYLIYRQQNTQAGPGNAVKALVDLSPDDPVTSAFGLDPQQARKVSPSLLEAIPNATGQLVAPQIDGAQESPNYDIGPASPQVGSIINVVDAGAETLYVVLKDGIQEVSEGAANVILASNQSGTSETPRDVSLADISNAPKLGVNDPRRIETEHFPSEGIEIVDQQLSPHTCLGWKVQGEGAARDSFTTVYVHRTSPLPNGAKPIDVGTAAPDGYNKVDQFYMQPGYAAPVRSATSKETFGKGPLQLISDRGIRYGIPNVTTAQWLGLGENLFQPAPETIIKMLPAGASLNPQDVRKTYDSVQVAPNAPEGGAAAPGG</sequence>
<evidence type="ECO:0000256" key="9">
    <source>
        <dbReference type="ARBA" id="ARBA00023136"/>
    </source>
</evidence>
<feature type="region of interest" description="Disordered" evidence="10">
    <location>
        <begin position="111"/>
        <end position="132"/>
    </location>
</feature>
<dbReference type="RefSeq" id="WP_030532859.1">
    <property type="nucleotide sequence ID" value="NZ_JOIJ01000010.1"/>
</dbReference>
<evidence type="ECO:0000256" key="3">
    <source>
        <dbReference type="ARBA" id="ARBA00022475"/>
    </source>
</evidence>
<dbReference type="AlphaFoldDB" id="A0A660CKT9"/>
<evidence type="ECO:0000256" key="4">
    <source>
        <dbReference type="ARBA" id="ARBA00022692"/>
    </source>
</evidence>
<dbReference type="InterPro" id="IPR042485">
    <property type="entry name" value="T7SS_EccB_R3"/>
</dbReference>
<keyword evidence="13" id="KW-1185">Reference proteome</keyword>
<gene>
    <name evidence="12" type="ORF">JD82_04120</name>
</gene>
<dbReference type="EMBL" id="VLJV01000001">
    <property type="protein sequence ID" value="TWH22243.1"/>
    <property type="molecule type" value="Genomic_DNA"/>
</dbReference>
<keyword evidence="5" id="KW-0547">Nucleotide-binding</keyword>
<dbReference type="Proteomes" id="UP000317303">
    <property type="component" value="Unassembled WGS sequence"/>
</dbReference>
<dbReference type="InterPro" id="IPR044857">
    <property type="entry name" value="T7SS_EccB_R1"/>
</dbReference>
<dbReference type="InterPro" id="IPR007795">
    <property type="entry name" value="T7SS_EccB"/>
</dbReference>
<comment type="caution">
    <text evidence="12">The sequence shown here is derived from an EMBL/GenBank/DDBJ whole genome shotgun (WGS) entry which is preliminary data.</text>
</comment>
<dbReference type="Gene3D" id="3.30.2390.20">
    <property type="entry name" value="Type VII secretion system EccB, repeat 1 domain"/>
    <property type="match status" value="1"/>
</dbReference>
<evidence type="ECO:0000256" key="11">
    <source>
        <dbReference type="SAM" id="Phobius"/>
    </source>
</evidence>
<dbReference type="PANTHER" id="PTHR40765:SF2">
    <property type="entry name" value="ESX-2 SECRETION SYSTEM ATPASE ECCB2"/>
    <property type="match status" value="1"/>
</dbReference>
<accession>A0A660CKT9</accession>
<dbReference type="GO" id="GO:0005886">
    <property type="term" value="C:plasma membrane"/>
    <property type="evidence" value="ECO:0007669"/>
    <property type="project" value="UniProtKB-SubCell"/>
</dbReference>
<evidence type="ECO:0000313" key="13">
    <source>
        <dbReference type="Proteomes" id="UP000317303"/>
    </source>
</evidence>
<proteinExistence type="inferred from homology"/>
<dbReference type="GO" id="GO:0016787">
    <property type="term" value="F:hydrolase activity"/>
    <property type="evidence" value="ECO:0007669"/>
    <property type="project" value="UniProtKB-KW"/>
</dbReference>
<evidence type="ECO:0000256" key="1">
    <source>
        <dbReference type="ARBA" id="ARBA00004162"/>
    </source>
</evidence>
<dbReference type="OrthoDB" id="3847604at2"/>
<name>A0A660CKT9_9PSEU</name>
<evidence type="ECO:0000256" key="5">
    <source>
        <dbReference type="ARBA" id="ARBA00022741"/>
    </source>
</evidence>
<keyword evidence="8 11" id="KW-1133">Transmembrane helix</keyword>
<reference evidence="12 13" key="1">
    <citation type="submission" date="2019-07" db="EMBL/GenBank/DDBJ databases">
        <title>R&amp;d 2014.</title>
        <authorList>
            <person name="Klenk H.-P."/>
        </authorList>
    </citation>
    <scope>NUCLEOTIDE SEQUENCE [LARGE SCALE GENOMIC DNA]</scope>
    <source>
        <strain evidence="12 13">DSM 43194</strain>
    </source>
</reference>
<dbReference type="GO" id="GO:0005576">
    <property type="term" value="C:extracellular region"/>
    <property type="evidence" value="ECO:0007669"/>
    <property type="project" value="TreeGrafter"/>
</dbReference>
<dbReference type="NCBIfam" id="TIGR03919">
    <property type="entry name" value="T7SS_EccB"/>
    <property type="match status" value="1"/>
</dbReference>
<keyword evidence="9 11" id="KW-0472">Membrane</keyword>
<dbReference type="PANTHER" id="PTHR40765">
    <property type="entry name" value="ESX-2 SECRETION SYSTEM ATPASE ECCB2"/>
    <property type="match status" value="1"/>
</dbReference>
<dbReference type="Pfam" id="PF05108">
    <property type="entry name" value="T7SS_ESX1_EccB"/>
    <property type="match status" value="1"/>
</dbReference>
<dbReference type="GO" id="GO:0005524">
    <property type="term" value="F:ATP binding"/>
    <property type="evidence" value="ECO:0007669"/>
    <property type="project" value="UniProtKB-KW"/>
</dbReference>
<evidence type="ECO:0000256" key="2">
    <source>
        <dbReference type="ARBA" id="ARBA00008149"/>
    </source>
</evidence>
<keyword evidence="7" id="KW-0067">ATP-binding</keyword>
<comment type="subcellular location">
    <subcellularLocation>
        <location evidence="1">Cell membrane</location>
        <topology evidence="1">Single-pass membrane protein</topology>
    </subcellularLocation>
</comment>
<keyword evidence="3" id="KW-1003">Cell membrane</keyword>
<organism evidence="12 13">
    <name type="scientific">Prauserella rugosa</name>
    <dbReference type="NCBI Taxonomy" id="43354"/>
    <lineage>
        <taxon>Bacteria</taxon>
        <taxon>Bacillati</taxon>
        <taxon>Actinomycetota</taxon>
        <taxon>Actinomycetes</taxon>
        <taxon>Pseudonocardiales</taxon>
        <taxon>Pseudonocardiaceae</taxon>
        <taxon>Prauserella</taxon>
    </lineage>
</organism>
<evidence type="ECO:0000256" key="8">
    <source>
        <dbReference type="ARBA" id="ARBA00022989"/>
    </source>
</evidence>
<keyword evidence="6" id="KW-0378">Hydrolase</keyword>
<evidence type="ECO:0000256" key="6">
    <source>
        <dbReference type="ARBA" id="ARBA00022801"/>
    </source>
</evidence>
<evidence type="ECO:0000256" key="7">
    <source>
        <dbReference type="ARBA" id="ARBA00022840"/>
    </source>
</evidence>
<protein>
    <submittedName>
        <fullName evidence="12">Type VII secretion protein EccB</fullName>
    </submittedName>
</protein>
<evidence type="ECO:0000313" key="12">
    <source>
        <dbReference type="EMBL" id="TWH22243.1"/>
    </source>
</evidence>